<evidence type="ECO:0000313" key="3">
    <source>
        <dbReference type="Proteomes" id="UP000501690"/>
    </source>
</evidence>
<protein>
    <submittedName>
        <fullName evidence="2">Uncharacterized protein</fullName>
    </submittedName>
</protein>
<evidence type="ECO:0000256" key="1">
    <source>
        <dbReference type="SAM" id="MobiDB-lite"/>
    </source>
</evidence>
<dbReference type="AlphaFoldDB" id="A0A4D6MAY2"/>
<evidence type="ECO:0000313" key="2">
    <source>
        <dbReference type="EMBL" id="QCD97558.1"/>
    </source>
</evidence>
<feature type="compositionally biased region" description="Polar residues" evidence="1">
    <location>
        <begin position="1"/>
        <end position="27"/>
    </location>
</feature>
<proteinExistence type="predicted"/>
<dbReference type="EMBL" id="CP039350">
    <property type="protein sequence ID" value="QCD97558.1"/>
    <property type="molecule type" value="Genomic_DNA"/>
</dbReference>
<name>A0A4D6MAY2_VIGUN</name>
<gene>
    <name evidence="2" type="ORF">DEO72_LG6g2268</name>
</gene>
<keyword evidence="3" id="KW-1185">Reference proteome</keyword>
<feature type="region of interest" description="Disordered" evidence="1">
    <location>
        <begin position="1"/>
        <end position="74"/>
    </location>
</feature>
<reference evidence="2 3" key="1">
    <citation type="submission" date="2019-04" db="EMBL/GenBank/DDBJ databases">
        <title>An improved genome assembly and genetic linkage map for asparagus bean, Vigna unguiculata ssp. sesquipedialis.</title>
        <authorList>
            <person name="Xia Q."/>
            <person name="Zhang R."/>
            <person name="Dong Y."/>
        </authorList>
    </citation>
    <scope>NUCLEOTIDE SEQUENCE [LARGE SCALE GENOMIC DNA]</scope>
    <source>
        <tissue evidence="2">Leaf</tissue>
    </source>
</reference>
<sequence length="171" mass="18865">MPSTHNTPLYACFSSNNSHPTQYQSSKNNKHPKQRTASLNPSLRLRGLAQAKRARSDESSLRLGEGSMEHSGNITGSRLSEIPLAWARCSLAQEFKQVAWATFRAIAQGELPVSSRLGEIDSLGRDLQGVRRGTKEHSSSRTVSYTHLLGPASNALYEPLFQVREVRVSGF</sequence>
<dbReference type="Proteomes" id="UP000501690">
    <property type="component" value="Linkage Group LG6"/>
</dbReference>
<accession>A0A4D6MAY2</accession>
<organism evidence="2 3">
    <name type="scientific">Vigna unguiculata</name>
    <name type="common">Cowpea</name>
    <dbReference type="NCBI Taxonomy" id="3917"/>
    <lineage>
        <taxon>Eukaryota</taxon>
        <taxon>Viridiplantae</taxon>
        <taxon>Streptophyta</taxon>
        <taxon>Embryophyta</taxon>
        <taxon>Tracheophyta</taxon>
        <taxon>Spermatophyta</taxon>
        <taxon>Magnoliopsida</taxon>
        <taxon>eudicotyledons</taxon>
        <taxon>Gunneridae</taxon>
        <taxon>Pentapetalae</taxon>
        <taxon>rosids</taxon>
        <taxon>fabids</taxon>
        <taxon>Fabales</taxon>
        <taxon>Fabaceae</taxon>
        <taxon>Papilionoideae</taxon>
        <taxon>50 kb inversion clade</taxon>
        <taxon>NPAAA clade</taxon>
        <taxon>indigoferoid/millettioid clade</taxon>
        <taxon>Phaseoleae</taxon>
        <taxon>Vigna</taxon>
    </lineage>
</organism>